<evidence type="ECO:0000256" key="7">
    <source>
        <dbReference type="ARBA" id="ARBA00022842"/>
    </source>
</evidence>
<keyword evidence="8 9" id="KW-0694">RNA-binding</keyword>
<dbReference type="EMBL" id="DVMQ01000003">
    <property type="protein sequence ID" value="HIU23472.1"/>
    <property type="molecule type" value="Genomic_DNA"/>
</dbReference>
<feature type="domain" description="HD/PDEase" evidence="10">
    <location>
        <begin position="248"/>
        <end position="389"/>
    </location>
</feature>
<gene>
    <name evidence="11" type="ORF">IAD17_00900</name>
</gene>
<dbReference type="Pfam" id="PF13735">
    <property type="entry name" value="tRNA_NucTran2_2"/>
    <property type="match status" value="1"/>
</dbReference>
<evidence type="ECO:0000256" key="5">
    <source>
        <dbReference type="ARBA" id="ARBA00022723"/>
    </source>
</evidence>
<keyword evidence="7" id="KW-0460">Magnesium</keyword>
<proteinExistence type="inferred from homology"/>
<evidence type="ECO:0000256" key="9">
    <source>
        <dbReference type="RuleBase" id="RU003953"/>
    </source>
</evidence>
<keyword evidence="5" id="KW-0479">Metal-binding</keyword>
<evidence type="ECO:0000259" key="10">
    <source>
        <dbReference type="SMART" id="SM00471"/>
    </source>
</evidence>
<comment type="similarity">
    <text evidence="9">Belongs to the tRNA nucleotidyltransferase/poly(A) polymerase family.</text>
</comment>
<dbReference type="Pfam" id="PF12627">
    <property type="entry name" value="PolyA_pol_RNAbd"/>
    <property type="match status" value="1"/>
</dbReference>
<keyword evidence="4" id="KW-0548">Nucleotidyltransferase</keyword>
<dbReference type="AlphaFoldDB" id="A0A9D1HWS3"/>
<protein>
    <submittedName>
        <fullName evidence="11">HD domain-containing protein</fullName>
    </submittedName>
</protein>
<keyword evidence="6" id="KW-0547">Nucleotide-binding</keyword>
<dbReference type="InterPro" id="IPR050264">
    <property type="entry name" value="Bact_CCA-adding_enz_type3_sf"/>
</dbReference>
<reference evidence="11" key="1">
    <citation type="submission" date="2020-10" db="EMBL/GenBank/DDBJ databases">
        <authorList>
            <person name="Gilroy R."/>
        </authorList>
    </citation>
    <scope>NUCLEOTIDE SEQUENCE</scope>
    <source>
        <strain evidence="11">ChiHjej12B11-29160</strain>
    </source>
</reference>
<organism evidence="11 12">
    <name type="scientific">Candidatus Coprovicinus avistercoris</name>
    <dbReference type="NCBI Taxonomy" id="2840754"/>
    <lineage>
        <taxon>Bacteria</taxon>
        <taxon>Bacillati</taxon>
        <taxon>Actinomycetota</taxon>
        <taxon>Coriobacteriia</taxon>
        <taxon>Coriobacteriales</taxon>
        <taxon>Coriobacteriaceae</taxon>
        <taxon>Coriobacteriaceae incertae sedis</taxon>
        <taxon>Candidatus Coprovicinus</taxon>
    </lineage>
</organism>
<dbReference type="PANTHER" id="PTHR46173">
    <property type="entry name" value="CCA TRNA NUCLEOTIDYLTRANSFERASE 1, MITOCHONDRIAL"/>
    <property type="match status" value="1"/>
</dbReference>
<dbReference type="Gene3D" id="3.30.460.10">
    <property type="entry name" value="Beta Polymerase, domain 2"/>
    <property type="match status" value="1"/>
</dbReference>
<name>A0A9D1HWS3_9ACTN</name>
<comment type="caution">
    <text evidence="11">The sequence shown here is derived from an EMBL/GenBank/DDBJ whole genome shotgun (WGS) entry which is preliminary data.</text>
</comment>
<dbReference type="InterPro" id="IPR002646">
    <property type="entry name" value="PolA_pol_head_dom"/>
</dbReference>
<dbReference type="GO" id="GO:0008033">
    <property type="term" value="P:tRNA processing"/>
    <property type="evidence" value="ECO:0007669"/>
    <property type="project" value="UniProtKB-KW"/>
</dbReference>
<evidence type="ECO:0000313" key="11">
    <source>
        <dbReference type="EMBL" id="HIU23472.1"/>
    </source>
</evidence>
<dbReference type="InterPro" id="IPR006675">
    <property type="entry name" value="HDIG_dom"/>
</dbReference>
<evidence type="ECO:0000256" key="8">
    <source>
        <dbReference type="ARBA" id="ARBA00022884"/>
    </source>
</evidence>
<reference evidence="11" key="2">
    <citation type="journal article" date="2021" name="PeerJ">
        <title>Extensive microbial diversity within the chicken gut microbiome revealed by metagenomics and culture.</title>
        <authorList>
            <person name="Gilroy R."/>
            <person name="Ravi A."/>
            <person name="Getino M."/>
            <person name="Pursley I."/>
            <person name="Horton D.L."/>
            <person name="Alikhan N.F."/>
            <person name="Baker D."/>
            <person name="Gharbi K."/>
            <person name="Hall N."/>
            <person name="Watson M."/>
            <person name="Adriaenssens E.M."/>
            <person name="Foster-Nyarko E."/>
            <person name="Jarju S."/>
            <person name="Secka A."/>
            <person name="Antonio M."/>
            <person name="Oren A."/>
            <person name="Chaudhuri R.R."/>
            <person name="La Ragione R."/>
            <person name="Hildebrand F."/>
            <person name="Pallen M.J."/>
        </authorList>
    </citation>
    <scope>NUCLEOTIDE SEQUENCE</scope>
    <source>
        <strain evidence="11">ChiHjej12B11-29160</strain>
    </source>
</reference>
<evidence type="ECO:0000256" key="1">
    <source>
        <dbReference type="ARBA" id="ARBA00001946"/>
    </source>
</evidence>
<keyword evidence="2 9" id="KW-0808">Transferase</keyword>
<dbReference type="PANTHER" id="PTHR46173:SF1">
    <property type="entry name" value="CCA TRNA NUCLEOTIDYLTRANSFERASE 1, MITOCHONDRIAL"/>
    <property type="match status" value="1"/>
</dbReference>
<dbReference type="Pfam" id="PF01966">
    <property type="entry name" value="HD"/>
    <property type="match status" value="1"/>
</dbReference>
<dbReference type="Proteomes" id="UP000824078">
    <property type="component" value="Unassembled WGS sequence"/>
</dbReference>
<dbReference type="InterPro" id="IPR032828">
    <property type="entry name" value="PolyA_RNA-bd"/>
</dbReference>
<evidence type="ECO:0000256" key="6">
    <source>
        <dbReference type="ARBA" id="ARBA00022741"/>
    </source>
</evidence>
<dbReference type="GO" id="GO:0000049">
    <property type="term" value="F:tRNA binding"/>
    <property type="evidence" value="ECO:0007669"/>
    <property type="project" value="TreeGrafter"/>
</dbReference>
<evidence type="ECO:0000256" key="3">
    <source>
        <dbReference type="ARBA" id="ARBA00022694"/>
    </source>
</evidence>
<dbReference type="InterPro" id="IPR006674">
    <property type="entry name" value="HD_domain"/>
</dbReference>
<dbReference type="InterPro" id="IPR043519">
    <property type="entry name" value="NT_sf"/>
</dbReference>
<dbReference type="GO" id="GO:0046872">
    <property type="term" value="F:metal ion binding"/>
    <property type="evidence" value="ECO:0007669"/>
    <property type="project" value="UniProtKB-KW"/>
</dbReference>
<evidence type="ECO:0000313" key="12">
    <source>
        <dbReference type="Proteomes" id="UP000824078"/>
    </source>
</evidence>
<dbReference type="InterPro" id="IPR032810">
    <property type="entry name" value="CCA-adding_enz_C"/>
</dbReference>
<sequence length="466" mass="51329">MPGINKTAVPDYALHVLEVLERGGFEAWIVGGWVRDALLGNAAHDVDITSNAHWQESEQLLLNAGVTVHRTGIEHGTLTAVVAGHPIEITTYRVEGTYSDSRHPDSVEFVSSVTEDLARRDLTINAMAYHPVRGLLDPYGGAEDLAQGIIRAVGDPYKRFSEDALRVLRAVRFACRLGFTVEKNTHDALVACAPELAHVARERVGAELDGIIMTGRLALAMRSEREVLLAAIPDLAPMVGFEQRSPYHCYDVWDHTVHVVEATEELSGGVASRRLRWAALLHDVGKPKTFTVDDRGQGHFFGHPSTGAEMSEAILRSLALPLSLIRPCVDLVRFHDRPVKATRHSVLRMLSDLDGRSPGEAVPLAFETLVLKRADALSKAPEYRGYAVEVDKIERTLRKVLSENAPYRVQDLAISGRDVLQQFGGRPGPWVGATLDACLREVVHGRLENTREALLTWLAYSGSPHR</sequence>
<dbReference type="Pfam" id="PF01743">
    <property type="entry name" value="PolyA_pol"/>
    <property type="match status" value="1"/>
</dbReference>
<keyword evidence="3" id="KW-0819">tRNA processing</keyword>
<dbReference type="Gene3D" id="1.10.246.80">
    <property type="match status" value="1"/>
</dbReference>
<evidence type="ECO:0000256" key="2">
    <source>
        <dbReference type="ARBA" id="ARBA00022679"/>
    </source>
</evidence>
<comment type="cofactor">
    <cofactor evidence="1">
        <name>Mg(2+)</name>
        <dbReference type="ChEBI" id="CHEBI:18420"/>
    </cofactor>
</comment>
<dbReference type="NCBIfam" id="TIGR00277">
    <property type="entry name" value="HDIG"/>
    <property type="match status" value="1"/>
</dbReference>
<dbReference type="SUPFAM" id="SSF81301">
    <property type="entry name" value="Nucleotidyltransferase"/>
    <property type="match status" value="1"/>
</dbReference>
<dbReference type="GO" id="GO:0000166">
    <property type="term" value="F:nucleotide binding"/>
    <property type="evidence" value="ECO:0007669"/>
    <property type="project" value="UniProtKB-KW"/>
</dbReference>
<dbReference type="CDD" id="cd00077">
    <property type="entry name" value="HDc"/>
    <property type="match status" value="1"/>
</dbReference>
<accession>A0A9D1HWS3</accession>
<dbReference type="SUPFAM" id="SSF81891">
    <property type="entry name" value="Poly A polymerase C-terminal region-like"/>
    <property type="match status" value="1"/>
</dbReference>
<dbReference type="CDD" id="cd05398">
    <property type="entry name" value="NT_ClassII-CCAase"/>
    <property type="match status" value="1"/>
</dbReference>
<dbReference type="InterPro" id="IPR003607">
    <property type="entry name" value="HD/PDEase_dom"/>
</dbReference>
<evidence type="ECO:0000256" key="4">
    <source>
        <dbReference type="ARBA" id="ARBA00022695"/>
    </source>
</evidence>
<dbReference type="Gene3D" id="1.10.3090.10">
    <property type="entry name" value="cca-adding enzyme, domain 2"/>
    <property type="match status" value="1"/>
</dbReference>
<dbReference type="GO" id="GO:0016779">
    <property type="term" value="F:nucleotidyltransferase activity"/>
    <property type="evidence" value="ECO:0007669"/>
    <property type="project" value="UniProtKB-KW"/>
</dbReference>
<dbReference type="SMART" id="SM00471">
    <property type="entry name" value="HDc"/>
    <property type="match status" value="1"/>
</dbReference>